<organism evidence="2 3">
    <name type="scientific">Latimeria chalumnae</name>
    <name type="common">Coelacanth</name>
    <dbReference type="NCBI Taxonomy" id="7897"/>
    <lineage>
        <taxon>Eukaryota</taxon>
        <taxon>Metazoa</taxon>
        <taxon>Chordata</taxon>
        <taxon>Craniata</taxon>
        <taxon>Vertebrata</taxon>
        <taxon>Euteleostomi</taxon>
        <taxon>Coelacanthiformes</taxon>
        <taxon>Coelacanthidae</taxon>
        <taxon>Latimeria</taxon>
    </lineage>
</organism>
<dbReference type="EMBL" id="AFYH01092116">
    <property type="status" value="NOT_ANNOTATED_CDS"/>
    <property type="molecule type" value="Genomic_DNA"/>
</dbReference>
<dbReference type="EMBL" id="AFYH01092122">
    <property type="status" value="NOT_ANNOTATED_CDS"/>
    <property type="molecule type" value="Genomic_DNA"/>
</dbReference>
<dbReference type="InterPro" id="IPR029417">
    <property type="entry name" value="FAM227"/>
</dbReference>
<comment type="similarity">
    <text evidence="1">Belongs to the FAM227 family.</text>
</comment>
<evidence type="ECO:0000256" key="1">
    <source>
        <dbReference type="ARBA" id="ARBA00008666"/>
    </source>
</evidence>
<gene>
    <name evidence="2" type="primary">LOC102351327</name>
</gene>
<name>M3XHD1_LATCH</name>
<reference evidence="2" key="3">
    <citation type="submission" date="2025-09" db="UniProtKB">
        <authorList>
            <consortium name="Ensembl"/>
        </authorList>
    </citation>
    <scope>IDENTIFICATION</scope>
</reference>
<dbReference type="OMA" id="NNPRAYT"/>
<reference evidence="2" key="2">
    <citation type="submission" date="2025-08" db="UniProtKB">
        <authorList>
            <consortium name="Ensembl"/>
        </authorList>
    </citation>
    <scope>IDENTIFICATION</scope>
</reference>
<accession>M3XHD1</accession>
<dbReference type="Pfam" id="PF14922">
    <property type="entry name" value="FWWh"/>
    <property type="match status" value="1"/>
</dbReference>
<protein>
    <submittedName>
        <fullName evidence="2">Family with sequence similarity 227 member B</fullName>
    </submittedName>
</protein>
<dbReference type="eggNOG" id="ENOG502RXR1">
    <property type="taxonomic scope" value="Eukaryota"/>
</dbReference>
<dbReference type="FunCoup" id="M3XHD1">
    <property type="interactions" value="19"/>
</dbReference>
<dbReference type="PANTHER" id="PTHR33560:SF2">
    <property type="entry name" value="PROTEIN FAM227B"/>
    <property type="match status" value="1"/>
</dbReference>
<keyword evidence="3" id="KW-1185">Reference proteome</keyword>
<dbReference type="EMBL" id="AFYH01092114">
    <property type="status" value="NOT_ANNOTATED_CDS"/>
    <property type="molecule type" value="Genomic_DNA"/>
</dbReference>
<evidence type="ECO:0000313" key="2">
    <source>
        <dbReference type="Ensembl" id="ENSLACP00000022137.1"/>
    </source>
</evidence>
<sequence>MSYIDKMGIYSSVEAISEMLRRKVPFKIQMLTDMEKRINMCAEILEKYSSRVIFSESDSSTSQKHGFRATPRALFNQIAALDAQISSSIKRSKEKTEACEEFKETTKNVQCFTFQGFKYNELTELPVQLEGAQMLNSVINAQDFKPEFLKAIKALFLSEASVAVLQDSFWWYFLEVFQPSQTEQNQLFDRIAESFVTLFISVHQDIKDKFFMVYADCLAQAIYAIFYEAFPESHYLFGDKFKRELLELISLWVLGTMPVASSFKKWNLKWLKLVMNSPEANSDEYQLAFNLEELIENAKKTYASDTVDGAVKRDPTPAFDVNAEVQSRKPRESHYIGHGPSFHRVFFKLGGRSPLVAHFLRMHEIECIGIGHQGRIMKRTEICKLPYPFDLKINFFFQNTLLIDFCSYNLQFVCNKYSLRR</sequence>
<dbReference type="EMBL" id="AFYH01092119">
    <property type="status" value="NOT_ANNOTATED_CDS"/>
    <property type="molecule type" value="Genomic_DNA"/>
</dbReference>
<dbReference type="EMBL" id="AFYH01092121">
    <property type="status" value="NOT_ANNOTATED_CDS"/>
    <property type="molecule type" value="Genomic_DNA"/>
</dbReference>
<dbReference type="HOGENOM" id="CLU_028274_0_0_1"/>
<dbReference type="AlphaFoldDB" id="M3XHD1"/>
<dbReference type="EMBL" id="AFYH01092115">
    <property type="status" value="NOT_ANNOTATED_CDS"/>
    <property type="molecule type" value="Genomic_DNA"/>
</dbReference>
<dbReference type="EMBL" id="AFYH01092118">
    <property type="status" value="NOT_ANNOTATED_CDS"/>
    <property type="molecule type" value="Genomic_DNA"/>
</dbReference>
<dbReference type="InParanoid" id="M3XHD1"/>
<dbReference type="EMBL" id="AFYH01092120">
    <property type="status" value="NOT_ANNOTATED_CDS"/>
    <property type="molecule type" value="Genomic_DNA"/>
</dbReference>
<dbReference type="Proteomes" id="UP000008672">
    <property type="component" value="Unassembled WGS sequence"/>
</dbReference>
<dbReference type="EMBL" id="AFYH01092113">
    <property type="status" value="NOT_ANNOTATED_CDS"/>
    <property type="molecule type" value="Genomic_DNA"/>
</dbReference>
<dbReference type="GeneTree" id="ENSGT00940000169841"/>
<dbReference type="Ensembl" id="ENSLACT00000026475.1">
    <property type="protein sequence ID" value="ENSLACP00000022137.1"/>
    <property type="gene ID" value="ENSLACG00000022514.1"/>
</dbReference>
<dbReference type="EMBL" id="AFYH01092117">
    <property type="status" value="NOT_ANNOTATED_CDS"/>
    <property type="molecule type" value="Genomic_DNA"/>
</dbReference>
<dbReference type="PANTHER" id="PTHR33560">
    <property type="entry name" value="PROTEIN FAM227B"/>
    <property type="match status" value="1"/>
</dbReference>
<evidence type="ECO:0000313" key="3">
    <source>
        <dbReference type="Proteomes" id="UP000008672"/>
    </source>
</evidence>
<proteinExistence type="inferred from homology"/>
<reference evidence="3" key="1">
    <citation type="submission" date="2011-08" db="EMBL/GenBank/DDBJ databases">
        <title>The draft genome of Latimeria chalumnae.</title>
        <authorList>
            <person name="Di Palma F."/>
            <person name="Alfoldi J."/>
            <person name="Johnson J."/>
            <person name="Berlin A."/>
            <person name="Gnerre S."/>
            <person name="Jaffe D."/>
            <person name="MacCallum I."/>
            <person name="Young S."/>
            <person name="Walker B.J."/>
            <person name="Lander E."/>
            <person name="Lindblad-Toh K."/>
        </authorList>
    </citation>
    <scope>NUCLEOTIDE SEQUENCE [LARGE SCALE GENOMIC DNA]</scope>
    <source>
        <strain evidence="3">Wild caught</strain>
    </source>
</reference>